<dbReference type="OrthoDB" id="43906at2759"/>
<evidence type="ECO:0000256" key="7">
    <source>
        <dbReference type="ARBA" id="ARBA00023128"/>
    </source>
</evidence>
<dbReference type="VEuPathDB" id="TriTrypDB:ADEAN_000615600"/>
<name>S9VRW0_9TRYP</name>
<protein>
    <submittedName>
        <fullName evidence="11">Mitochondrial carrier protein, putative</fullName>
    </submittedName>
</protein>
<evidence type="ECO:0000256" key="6">
    <source>
        <dbReference type="ARBA" id="ARBA00022989"/>
    </source>
</evidence>
<feature type="repeat" description="Solcar" evidence="9">
    <location>
        <begin position="99"/>
        <end position="184"/>
    </location>
</feature>
<evidence type="ECO:0000256" key="5">
    <source>
        <dbReference type="ARBA" id="ARBA00022737"/>
    </source>
</evidence>
<dbReference type="GO" id="GO:0048250">
    <property type="term" value="P:iron import into the mitochondrion"/>
    <property type="evidence" value="ECO:0007669"/>
    <property type="project" value="TreeGrafter"/>
</dbReference>
<comment type="subcellular location">
    <subcellularLocation>
        <location evidence="1">Mitochondrion membrane</location>
        <topology evidence="1">Multi-pass membrane protein</topology>
    </subcellularLocation>
</comment>
<evidence type="ECO:0000256" key="8">
    <source>
        <dbReference type="ARBA" id="ARBA00023136"/>
    </source>
</evidence>
<dbReference type="PANTHER" id="PTHR45758:SF4">
    <property type="entry name" value="MITOFERRIN-1"/>
    <property type="match status" value="1"/>
</dbReference>
<keyword evidence="7" id="KW-0496">Mitochondrion</keyword>
<keyword evidence="5" id="KW-0677">Repeat</keyword>
<organism evidence="11 12">
    <name type="scientific">Angomonas deanei</name>
    <dbReference type="NCBI Taxonomy" id="59799"/>
    <lineage>
        <taxon>Eukaryota</taxon>
        <taxon>Discoba</taxon>
        <taxon>Euglenozoa</taxon>
        <taxon>Kinetoplastea</taxon>
        <taxon>Metakinetoplastina</taxon>
        <taxon>Trypanosomatida</taxon>
        <taxon>Trypanosomatidae</taxon>
        <taxon>Strigomonadinae</taxon>
        <taxon>Angomonas</taxon>
    </lineage>
</organism>
<gene>
    <name evidence="11" type="ORF">ADEAN_000615600</name>
</gene>
<evidence type="ECO:0000256" key="2">
    <source>
        <dbReference type="ARBA" id="ARBA00006375"/>
    </source>
</evidence>
<dbReference type="Proteomes" id="UP000515908">
    <property type="component" value="Chromosome 11"/>
</dbReference>
<reference evidence="11 12" key="1">
    <citation type="submission" date="2020-08" db="EMBL/GenBank/DDBJ databases">
        <authorList>
            <person name="Newling K."/>
            <person name="Davey J."/>
            <person name="Forrester S."/>
        </authorList>
    </citation>
    <scope>NUCLEOTIDE SEQUENCE [LARGE SCALE GENOMIC DNA]</scope>
    <source>
        <strain evidence="12">Crithidia deanei Carvalho (ATCC PRA-265)</strain>
    </source>
</reference>
<dbReference type="InterPro" id="IPR023395">
    <property type="entry name" value="MCP_dom_sf"/>
</dbReference>
<dbReference type="EMBL" id="LR877155">
    <property type="protein sequence ID" value="CAD2218665.1"/>
    <property type="molecule type" value="Genomic_DNA"/>
</dbReference>
<sequence length="283" mass="31218">MSANDSRVDVPDLQLSGVELFSGAVAGFAEHFVMFPFDTIKTRVQSGNLSSIRHALRQVWREERLTNLYRGCTPVLVAAVPAHAVYFSFYESSKRLFGEGNVGIAAAACVATVGHDVVSTPFDVVKQRMQMDHHRSFSSSLHCFMDVFQKGGIKSLTLSLPTTILMNIPHYATYWLVYETMMRQMHDGETRDYGNEASSEYLVSGFLAGAAASFVSFPLDTIKTSLQLGYSSSLASAWRHLTATGMRRVYSGVMARIMYTAPSGAIMMLTYETVKGELLRSAS</sequence>
<comment type="similarity">
    <text evidence="2 10">Belongs to the mitochondrial carrier (TC 2.A.29) family.</text>
</comment>
<evidence type="ECO:0000256" key="3">
    <source>
        <dbReference type="ARBA" id="ARBA00022448"/>
    </source>
</evidence>
<dbReference type="AlphaFoldDB" id="S9VRW0"/>
<dbReference type="InterPro" id="IPR018108">
    <property type="entry name" value="MCP_transmembrane"/>
</dbReference>
<dbReference type="PRINTS" id="PR00926">
    <property type="entry name" value="MITOCARRIER"/>
</dbReference>
<keyword evidence="6" id="KW-1133">Transmembrane helix</keyword>
<keyword evidence="12" id="KW-1185">Reference proteome</keyword>
<dbReference type="PROSITE" id="PS50920">
    <property type="entry name" value="SOLCAR"/>
    <property type="match status" value="3"/>
</dbReference>
<feature type="repeat" description="Solcar" evidence="9">
    <location>
        <begin position="14"/>
        <end position="96"/>
    </location>
</feature>
<dbReference type="GO" id="GO:0031966">
    <property type="term" value="C:mitochondrial membrane"/>
    <property type="evidence" value="ECO:0007669"/>
    <property type="project" value="UniProtKB-SubCell"/>
</dbReference>
<dbReference type="SUPFAM" id="SSF103506">
    <property type="entry name" value="Mitochondrial carrier"/>
    <property type="match status" value="1"/>
</dbReference>
<evidence type="ECO:0000256" key="9">
    <source>
        <dbReference type="PROSITE-ProRule" id="PRU00282"/>
    </source>
</evidence>
<dbReference type="Gene3D" id="1.50.40.10">
    <property type="entry name" value="Mitochondrial carrier domain"/>
    <property type="match status" value="1"/>
</dbReference>
<evidence type="ECO:0000256" key="1">
    <source>
        <dbReference type="ARBA" id="ARBA00004225"/>
    </source>
</evidence>
<keyword evidence="8 9" id="KW-0472">Membrane</keyword>
<evidence type="ECO:0000313" key="12">
    <source>
        <dbReference type="Proteomes" id="UP000515908"/>
    </source>
</evidence>
<dbReference type="InterPro" id="IPR002067">
    <property type="entry name" value="MCP"/>
</dbReference>
<feature type="repeat" description="Solcar" evidence="9">
    <location>
        <begin position="196"/>
        <end position="277"/>
    </location>
</feature>
<dbReference type="GO" id="GO:0015093">
    <property type="term" value="F:ferrous iron transmembrane transporter activity"/>
    <property type="evidence" value="ECO:0007669"/>
    <property type="project" value="TreeGrafter"/>
</dbReference>
<evidence type="ECO:0000313" key="11">
    <source>
        <dbReference type="EMBL" id="CAD2218665.1"/>
    </source>
</evidence>
<dbReference type="Pfam" id="PF00153">
    <property type="entry name" value="Mito_carr"/>
    <property type="match status" value="3"/>
</dbReference>
<keyword evidence="4 9" id="KW-0812">Transmembrane</keyword>
<proteinExistence type="inferred from homology"/>
<evidence type="ECO:0000256" key="4">
    <source>
        <dbReference type="ARBA" id="ARBA00022692"/>
    </source>
</evidence>
<evidence type="ECO:0000256" key="10">
    <source>
        <dbReference type="RuleBase" id="RU000488"/>
    </source>
</evidence>
<accession>S9VRW0</accession>
<dbReference type="PANTHER" id="PTHR45758">
    <property type="entry name" value="MITOFERRIN-1-RELATED"/>
    <property type="match status" value="1"/>
</dbReference>
<keyword evidence="3 10" id="KW-0813">Transport</keyword>